<feature type="domain" description="Glycosyl hydrolase family 13 catalytic" evidence="16">
    <location>
        <begin position="52"/>
        <end position="425"/>
    </location>
</feature>
<feature type="compositionally biased region" description="Polar residues" evidence="14">
    <location>
        <begin position="535"/>
        <end position="551"/>
    </location>
</feature>
<dbReference type="InterPro" id="IPR031319">
    <property type="entry name" value="A-amylase_C"/>
</dbReference>
<evidence type="ECO:0000259" key="16">
    <source>
        <dbReference type="SMART" id="SM00642"/>
    </source>
</evidence>
<dbReference type="InterPro" id="IPR006046">
    <property type="entry name" value="Alpha_amylase"/>
</dbReference>
<keyword evidence="12" id="KW-0326">Glycosidase</keyword>
<evidence type="ECO:0000256" key="2">
    <source>
        <dbReference type="ARBA" id="ARBA00001913"/>
    </source>
</evidence>
<gene>
    <name evidence="18" type="primary">LOC106466241</name>
</gene>
<evidence type="ECO:0000256" key="10">
    <source>
        <dbReference type="ARBA" id="ARBA00023214"/>
    </source>
</evidence>
<keyword evidence="8" id="KW-0378">Hydrolase</keyword>
<dbReference type="SMART" id="SM00632">
    <property type="entry name" value="Aamy_C"/>
    <property type="match status" value="1"/>
</dbReference>
<dbReference type="PANTHER" id="PTHR43447">
    <property type="entry name" value="ALPHA-AMYLASE"/>
    <property type="match status" value="1"/>
</dbReference>
<feature type="domain" description="Alpha-amylase C-terminal" evidence="15">
    <location>
        <begin position="434"/>
        <end position="519"/>
    </location>
</feature>
<dbReference type="EC" id="3.2.1.1" evidence="6"/>
<keyword evidence="11" id="KW-0119">Carbohydrate metabolism</keyword>
<evidence type="ECO:0000256" key="7">
    <source>
        <dbReference type="ARBA" id="ARBA00022723"/>
    </source>
</evidence>
<protein>
    <recommendedName>
        <fullName evidence="6">alpha-amylase</fullName>
        <ecNumber evidence="6">3.2.1.1</ecNumber>
    </recommendedName>
</protein>
<evidence type="ECO:0000256" key="13">
    <source>
        <dbReference type="RuleBase" id="RU003615"/>
    </source>
</evidence>
<evidence type="ECO:0000256" key="14">
    <source>
        <dbReference type="SAM" id="MobiDB-lite"/>
    </source>
</evidence>
<dbReference type="Gene3D" id="2.60.40.1180">
    <property type="entry name" value="Golgi alpha-mannosidase II"/>
    <property type="match status" value="1"/>
</dbReference>
<dbReference type="RefSeq" id="XP_022250530.1">
    <property type="nucleotide sequence ID" value="XM_022394822.1"/>
</dbReference>
<evidence type="ECO:0000256" key="4">
    <source>
        <dbReference type="ARBA" id="ARBA00008061"/>
    </source>
</evidence>
<proteinExistence type="inferred from homology"/>
<evidence type="ECO:0000313" key="18">
    <source>
        <dbReference type="RefSeq" id="XP_022250530.1"/>
    </source>
</evidence>
<feature type="region of interest" description="Disordered" evidence="14">
    <location>
        <begin position="522"/>
        <end position="560"/>
    </location>
</feature>
<dbReference type="SUPFAM" id="SSF51445">
    <property type="entry name" value="(Trans)glycosidases"/>
    <property type="match status" value="1"/>
</dbReference>
<evidence type="ECO:0000256" key="6">
    <source>
        <dbReference type="ARBA" id="ARBA00012595"/>
    </source>
</evidence>
<dbReference type="SMART" id="SM00642">
    <property type="entry name" value="Aamy"/>
    <property type="match status" value="1"/>
</dbReference>
<comment type="similarity">
    <text evidence="4 13">Belongs to the glycosyl hydrolase 13 family.</text>
</comment>
<keyword evidence="17" id="KW-1185">Reference proteome</keyword>
<dbReference type="SUPFAM" id="SSF51011">
    <property type="entry name" value="Glycosyl hydrolase domain"/>
    <property type="match status" value="1"/>
</dbReference>
<keyword evidence="9" id="KW-0106">Calcium</keyword>
<keyword evidence="7" id="KW-0479">Metal-binding</keyword>
<evidence type="ECO:0000256" key="9">
    <source>
        <dbReference type="ARBA" id="ARBA00022837"/>
    </source>
</evidence>
<accession>A0ABM1T3S4</accession>
<evidence type="ECO:0000313" key="17">
    <source>
        <dbReference type="Proteomes" id="UP000694941"/>
    </source>
</evidence>
<evidence type="ECO:0000259" key="15">
    <source>
        <dbReference type="SMART" id="SM00632"/>
    </source>
</evidence>
<dbReference type="InterPro" id="IPR013780">
    <property type="entry name" value="Glyco_hydro_b"/>
</dbReference>
<reference evidence="18" key="1">
    <citation type="submission" date="2025-08" db="UniProtKB">
        <authorList>
            <consortium name="RefSeq"/>
        </authorList>
    </citation>
    <scope>IDENTIFICATION</scope>
    <source>
        <tissue evidence="18">Muscle</tissue>
    </source>
</reference>
<evidence type="ECO:0000256" key="12">
    <source>
        <dbReference type="ARBA" id="ARBA00023295"/>
    </source>
</evidence>
<dbReference type="InterPro" id="IPR017853">
    <property type="entry name" value="GH"/>
</dbReference>
<organism evidence="17 18">
    <name type="scientific">Limulus polyphemus</name>
    <name type="common">Atlantic horseshoe crab</name>
    <dbReference type="NCBI Taxonomy" id="6850"/>
    <lineage>
        <taxon>Eukaryota</taxon>
        <taxon>Metazoa</taxon>
        <taxon>Ecdysozoa</taxon>
        <taxon>Arthropoda</taxon>
        <taxon>Chelicerata</taxon>
        <taxon>Merostomata</taxon>
        <taxon>Xiphosura</taxon>
        <taxon>Limulidae</taxon>
        <taxon>Limulus</taxon>
    </lineage>
</organism>
<evidence type="ECO:0000256" key="3">
    <source>
        <dbReference type="ARBA" id="ARBA00001923"/>
    </source>
</evidence>
<evidence type="ECO:0000256" key="5">
    <source>
        <dbReference type="ARBA" id="ARBA00011245"/>
    </source>
</evidence>
<comment type="catalytic activity">
    <reaction evidence="1">
        <text>Endohydrolysis of (1-&gt;4)-alpha-D-glucosidic linkages in polysaccharides containing three or more (1-&gt;4)-alpha-linked D-glucose units.</text>
        <dbReference type="EC" id="3.2.1.1"/>
    </reaction>
</comment>
<keyword evidence="10" id="KW-0868">Chloride</keyword>
<dbReference type="PRINTS" id="PR00110">
    <property type="entry name" value="ALPHAAMYLASE"/>
</dbReference>
<evidence type="ECO:0000256" key="11">
    <source>
        <dbReference type="ARBA" id="ARBA00023277"/>
    </source>
</evidence>
<evidence type="ECO:0000256" key="1">
    <source>
        <dbReference type="ARBA" id="ARBA00000548"/>
    </source>
</evidence>
<dbReference type="CDD" id="cd11317">
    <property type="entry name" value="AmyAc_bac_euk_AmyA"/>
    <property type="match status" value="1"/>
</dbReference>
<dbReference type="Proteomes" id="UP000694941">
    <property type="component" value="Unplaced"/>
</dbReference>
<sequence length="745" mass="82629">MKEESFSDYRRRSIRKISIMTSFIILLGLTGLPGVVTAASPWHHNNCVGNREAIVHLFEWKWTDIAKECEQFLGPMGFCGVQISPPNEHAIVLSPRRPWWESYQPVSYKLTSRRGSEKEFVDMVERCNRVNVGIYADIVINHMTGMGRSGTGTAGSPFDADAHSFPGVPYSFPDFNDCSSCSGCCCIDSWTDFARVRNCRLVGLIDLNHKVTHVQNMVSGFMNHLIDIGVAGFRIDAAKHVWPEDLEIIFKKLNNLNTKWFPSGSKPLVYMEVIDMNQGGEIQANSYKHLGLVTDFRYCVKIKDSQRNLGGIPYMYDAGWGMLHPDDAFVFVDNHDNQRGHGGGGNILTYKKPYEYKMAQAIALGWPYGQPRIMSSFHFSDSEAGPPMDENDNTLDVTINADGSCGNGWVCEHRWKPIAGMVSFSKATSGEQAKDFWSEGNQAAWRRGHKGFVAMTNQGGLRKTFYTGLPSGQYCNIIQGCPTKLGCEGQIVNVDDNGNAMIEINDSENPILAIHIEGKAGSGGCTDDGPAPTAEPQSSKKPTATPDITNPPTEPPTGYKRTVIFINFKSKPGQDMFIRGGISHERRNGCTNDAASSSCAISITHNKLGSSTHYVKYLAWITNDHKLDWYGAESGQGLYQGKQAEGSPCVWTSNSVTSSGFQQLNKWGDHYWMIDFNMNCDETEQGWFEVKAFVTNSGWESDVNQKSCEGTAGGNKPYSSSNHFARCGYVNIFHFNSNDCIIDSF</sequence>
<comment type="cofactor">
    <cofactor evidence="2">
        <name>Ca(2+)</name>
        <dbReference type="ChEBI" id="CHEBI:29108"/>
    </cofactor>
</comment>
<name>A0ABM1T3S4_LIMPO</name>
<evidence type="ECO:0000256" key="8">
    <source>
        <dbReference type="ARBA" id="ARBA00022801"/>
    </source>
</evidence>
<comment type="subunit">
    <text evidence="5">Monomer.</text>
</comment>
<dbReference type="Gene3D" id="3.20.20.80">
    <property type="entry name" value="Glycosidases"/>
    <property type="match status" value="1"/>
</dbReference>
<comment type="cofactor">
    <cofactor evidence="3">
        <name>chloride</name>
        <dbReference type="ChEBI" id="CHEBI:17996"/>
    </cofactor>
</comment>
<dbReference type="GeneID" id="106466241"/>
<dbReference type="InterPro" id="IPR006047">
    <property type="entry name" value="GH13_cat_dom"/>
</dbReference>